<name>A0AAW6D2V8_9FIRM</name>
<evidence type="ECO:0000259" key="1">
    <source>
        <dbReference type="Pfam" id="PF08765"/>
    </source>
</evidence>
<dbReference type="Gene3D" id="1.10.10.60">
    <property type="entry name" value="Homeodomain-like"/>
    <property type="match status" value="1"/>
</dbReference>
<comment type="caution">
    <text evidence="2">The sequence shown here is derived from an EMBL/GenBank/DDBJ whole genome shotgun (WGS) entry which is preliminary data.</text>
</comment>
<dbReference type="EMBL" id="JAQLXW010000003">
    <property type="protein sequence ID" value="MDB8003070.1"/>
    <property type="molecule type" value="Genomic_DNA"/>
</dbReference>
<protein>
    <submittedName>
        <fullName evidence="2">Mor transcription activator family protein</fullName>
    </submittedName>
</protein>
<organism evidence="2 3">
    <name type="scientific">[Eubacterium] siraeum</name>
    <dbReference type="NCBI Taxonomy" id="39492"/>
    <lineage>
        <taxon>Bacteria</taxon>
        <taxon>Bacillati</taxon>
        <taxon>Bacillota</taxon>
        <taxon>Clostridia</taxon>
        <taxon>Eubacteriales</taxon>
        <taxon>Oscillospiraceae</taxon>
        <taxon>Oscillospiraceae incertae sedis</taxon>
    </lineage>
</organism>
<proteinExistence type="predicted"/>
<reference evidence="2" key="1">
    <citation type="submission" date="2023-01" db="EMBL/GenBank/DDBJ databases">
        <title>Human gut microbiome strain richness.</title>
        <authorList>
            <person name="Chen-Liaw A."/>
        </authorList>
    </citation>
    <scope>NUCLEOTIDE SEQUENCE</scope>
    <source>
        <strain evidence="2">1001283st1_G1_1001283B150217_161031</strain>
    </source>
</reference>
<dbReference type="SUPFAM" id="SSF46689">
    <property type="entry name" value="Homeodomain-like"/>
    <property type="match status" value="1"/>
</dbReference>
<sequence>MSMDERTLKEQDTELMKNEINGLNEVYREIANEIGIENARIIHKMFHGTQVSFPGRLYSKEYTHRAIIREYNGKNILKLAKKYDYSERSIWRIIRTSKTK</sequence>
<dbReference type="AlphaFoldDB" id="A0AAW6D2V8"/>
<dbReference type="Pfam" id="PF08765">
    <property type="entry name" value="Mor"/>
    <property type="match status" value="1"/>
</dbReference>
<accession>A0AAW6D2V8</accession>
<evidence type="ECO:0000313" key="2">
    <source>
        <dbReference type="EMBL" id="MDB8003070.1"/>
    </source>
</evidence>
<dbReference type="InterPro" id="IPR014875">
    <property type="entry name" value="Mor_transcription_activator"/>
</dbReference>
<dbReference type="InterPro" id="IPR009057">
    <property type="entry name" value="Homeodomain-like_sf"/>
</dbReference>
<evidence type="ECO:0000313" key="3">
    <source>
        <dbReference type="Proteomes" id="UP001210809"/>
    </source>
</evidence>
<gene>
    <name evidence="2" type="ORF">PNE09_03190</name>
</gene>
<feature type="domain" description="Mor transcription activator" evidence="1">
    <location>
        <begin position="14"/>
        <end position="97"/>
    </location>
</feature>
<dbReference type="Proteomes" id="UP001210809">
    <property type="component" value="Unassembled WGS sequence"/>
</dbReference>